<accession>A0ABX0RGD2</accession>
<protein>
    <submittedName>
        <fullName evidence="1">Uncharacterized protein</fullName>
    </submittedName>
</protein>
<name>A0ABX0RGD2_9GAMM</name>
<evidence type="ECO:0000313" key="1">
    <source>
        <dbReference type="EMBL" id="NIF24395.1"/>
    </source>
</evidence>
<sequence length="478" mass="55257">MQPVHHLQPAGHDRSLINLPQSIQTSHQARQWVASQPLDDRVQARRLLDNLRQATTPETPAVTLMTQALEEKLLQLPALRLQTDVAAQRYLERYYNSVEALQELGFGLFAGLNGEDTDEGSLMLLGANYHALYNRLNAVEIRARLREITPTAKMHSALKMLERQPRMGAEQVAQQLAIRNGMDKLYLTFVEQWRDAPPATLERMNQARDALYEQPGLSAEQAAEQHNLVSHWDLRHLRHEVEQRDSVYVSDDVMNSARRALRAEGENNWETIAERFVITHPAERRLLQREQEDRDFCRRYTQYLHPLHASDEKLNQAQALLRKTPAMTALQAAKRLGILHHIDVECLRLTEQRRNQTGIPGEMLNMAKKTLLRAPHLSLRALATKMHIRSNTDFDLLARDTIQWDRFLKNYEPMGHALYLLRTYPNFSVEEVAASCQINANFCLARLEYENLLRRVDITDDTLAEFQHMIRDHLIPHP</sequence>
<dbReference type="EMBL" id="VWXF01000014">
    <property type="protein sequence ID" value="NIF24395.1"/>
    <property type="molecule type" value="Genomic_DNA"/>
</dbReference>
<organism evidence="1 2">
    <name type="scientific">Candidatus Pantoea multigeneris</name>
    <dbReference type="NCBI Taxonomy" id="2608357"/>
    <lineage>
        <taxon>Bacteria</taxon>
        <taxon>Pseudomonadati</taxon>
        <taxon>Pseudomonadota</taxon>
        <taxon>Gammaproteobacteria</taxon>
        <taxon>Enterobacterales</taxon>
        <taxon>Erwiniaceae</taxon>
        <taxon>Pantoea</taxon>
    </lineage>
</organism>
<keyword evidence="2" id="KW-1185">Reference proteome</keyword>
<gene>
    <name evidence="1" type="ORF">F3J40_22745</name>
</gene>
<dbReference type="RefSeq" id="WP_167018293.1">
    <property type="nucleotide sequence ID" value="NZ_VWXF01000014.1"/>
</dbReference>
<dbReference type="Proteomes" id="UP001515683">
    <property type="component" value="Unassembled WGS sequence"/>
</dbReference>
<evidence type="ECO:0000313" key="2">
    <source>
        <dbReference type="Proteomes" id="UP001515683"/>
    </source>
</evidence>
<comment type="caution">
    <text evidence="1">The sequence shown here is derived from an EMBL/GenBank/DDBJ whole genome shotgun (WGS) entry which is preliminary data.</text>
</comment>
<proteinExistence type="predicted"/>
<reference evidence="1 2" key="1">
    <citation type="journal article" date="2019" name="bioRxiv">
        <title>Bacteria contribute to plant secondary compound degradation in a generalist herbivore system.</title>
        <authorList>
            <person name="Francoeur C.B."/>
            <person name="Khadempour L."/>
            <person name="Moreira-Soto R.D."/>
            <person name="Gotting K."/>
            <person name="Book A.J."/>
            <person name="Pinto-Tomas A.A."/>
            <person name="Keefover-Ring K."/>
            <person name="Currie C.R."/>
        </authorList>
    </citation>
    <scope>NUCLEOTIDE SEQUENCE [LARGE SCALE GENOMIC DNA]</scope>
    <source>
        <strain evidence="1">Acro-835</strain>
    </source>
</reference>